<reference evidence="1" key="1">
    <citation type="submission" date="2021-06" db="EMBL/GenBank/DDBJ databases">
        <authorList>
            <person name="Hodson N. C."/>
            <person name="Mongue J. A."/>
            <person name="Jaron S. K."/>
        </authorList>
    </citation>
    <scope>NUCLEOTIDE SEQUENCE</scope>
</reference>
<protein>
    <submittedName>
        <fullName evidence="1">Uncharacterized protein</fullName>
    </submittedName>
</protein>
<comment type="caution">
    <text evidence="1">The sequence shown here is derived from an EMBL/GenBank/DDBJ whole genome shotgun (WGS) entry which is preliminary data.</text>
</comment>
<sequence>TLCKGRLEGFH</sequence>
<gene>
    <name evidence="1" type="ORF">AFUS01_LOCUS23466</name>
</gene>
<proteinExistence type="predicted"/>
<accession>A0A8J2KZA7</accession>
<organism evidence="1 2">
    <name type="scientific">Allacma fusca</name>
    <dbReference type="NCBI Taxonomy" id="39272"/>
    <lineage>
        <taxon>Eukaryota</taxon>
        <taxon>Metazoa</taxon>
        <taxon>Ecdysozoa</taxon>
        <taxon>Arthropoda</taxon>
        <taxon>Hexapoda</taxon>
        <taxon>Collembola</taxon>
        <taxon>Symphypleona</taxon>
        <taxon>Sminthuridae</taxon>
        <taxon>Allacma</taxon>
    </lineage>
</organism>
<dbReference type="EMBL" id="CAJVCH010283074">
    <property type="protein sequence ID" value="CAG7784803.1"/>
    <property type="molecule type" value="Genomic_DNA"/>
</dbReference>
<name>A0A8J2KZA7_9HEXA</name>
<evidence type="ECO:0000313" key="1">
    <source>
        <dbReference type="EMBL" id="CAG7784803.1"/>
    </source>
</evidence>
<evidence type="ECO:0000313" key="2">
    <source>
        <dbReference type="Proteomes" id="UP000708208"/>
    </source>
</evidence>
<dbReference type="Proteomes" id="UP000708208">
    <property type="component" value="Unassembled WGS sequence"/>
</dbReference>
<feature type="non-terminal residue" evidence="1">
    <location>
        <position position="1"/>
    </location>
</feature>
<keyword evidence="2" id="KW-1185">Reference proteome</keyword>